<accession>A0A4Z0QKI6</accession>
<evidence type="ECO:0000313" key="2">
    <source>
        <dbReference type="Proteomes" id="UP000298471"/>
    </source>
</evidence>
<sequence length="247" mass="28461">MSHKLFFVEHLPRLGTILDYGCADGKMAEALAGEEFAGRFSFGSMALFDIDQQMLDRIPEDFWIWKFREEQPALDMLAQSGAAPYPSAILFSSVLHETYTHQPGQMNDLWQRVAATGVEYIIIRDMFWQEGQKGACLGPTRSLTEAGLTQLYKEHLTTQWPSLSAVANHVQFLLKYPYVENWQRELQENYFALPDLRPVLAPLGYEPMHWSHHQVPFIQERIKTDTGIELPFNTHLTAIFKRKNLQS</sequence>
<keyword evidence="2" id="KW-1185">Reference proteome</keyword>
<dbReference type="RefSeq" id="WP_135394525.1">
    <property type="nucleotide sequence ID" value="NZ_SRMB01000001.1"/>
</dbReference>
<evidence type="ECO:0000313" key="1">
    <source>
        <dbReference type="EMBL" id="TGE29763.1"/>
    </source>
</evidence>
<dbReference type="Proteomes" id="UP000298471">
    <property type="component" value="Unassembled WGS sequence"/>
</dbReference>
<dbReference type="EMBL" id="SRMB01000001">
    <property type="protein sequence ID" value="TGE29763.1"/>
    <property type="molecule type" value="Genomic_DNA"/>
</dbReference>
<gene>
    <name evidence="1" type="ORF">E5K02_09975</name>
</gene>
<evidence type="ECO:0008006" key="3">
    <source>
        <dbReference type="Google" id="ProtNLM"/>
    </source>
</evidence>
<reference evidence="1 2" key="1">
    <citation type="submission" date="2019-04" db="EMBL/GenBank/DDBJ databases">
        <authorList>
            <person name="Feng G."/>
            <person name="Zhang J."/>
            <person name="Zhu H."/>
        </authorList>
    </citation>
    <scope>NUCLEOTIDE SEQUENCE [LARGE SCALE GENOMIC DNA]</scope>
    <source>
        <strain evidence="1 2">9PBR-1</strain>
    </source>
</reference>
<comment type="caution">
    <text evidence="1">The sequence shown here is derived from an EMBL/GenBank/DDBJ whole genome shotgun (WGS) entry which is preliminary data.</text>
</comment>
<name>A0A4Z0QKI6_9BACT</name>
<dbReference type="AlphaFoldDB" id="A0A4Z0QKI6"/>
<protein>
    <recommendedName>
        <fullName evidence="3">Class I SAM-dependent methyltransferase</fullName>
    </recommendedName>
</protein>
<proteinExistence type="predicted"/>
<organism evidence="1 2">
    <name type="scientific">Hymenobacter metallicola</name>
    <dbReference type="NCBI Taxonomy" id="2563114"/>
    <lineage>
        <taxon>Bacteria</taxon>
        <taxon>Pseudomonadati</taxon>
        <taxon>Bacteroidota</taxon>
        <taxon>Cytophagia</taxon>
        <taxon>Cytophagales</taxon>
        <taxon>Hymenobacteraceae</taxon>
        <taxon>Hymenobacter</taxon>
    </lineage>
</organism>